<feature type="transmembrane region" description="Helical" evidence="2">
    <location>
        <begin position="6"/>
        <end position="26"/>
    </location>
</feature>
<keyword evidence="2" id="KW-0812">Transmembrane</keyword>
<evidence type="ECO:0000256" key="1">
    <source>
        <dbReference type="ARBA" id="ARBA00022729"/>
    </source>
</evidence>
<sequence length="1204" mass="135304">MPKAIFIFLNLTTNFCQFRIFYIRLLLTRKLKLMKTNYQLRLLMLLLLAPFFIWCQDSNTLFKLHPASRTGIEFNNLLTESDTLNILNQANIYNGGGIGMGDFNNDGLIDAYFAGNMVSNKLYLNQGNFNFKDVTKEAIVDGQGHWSTGISVVDINADGWLDIYVAASFRNDSERRTNLLYINKGTNKKGIPIFEESAKSYGLADDGYSTQGYFFDYDQDGDLDMYLVTNEIYDSRTPIRYRAKLTDGSAKNTDRLYRNNGDHTFTNVSENAGITIEGWGHAANISDFNGDGWPDIYVANDFVSNDLLYINNQDGTFTNQLDNYFKHTAWNAMGTDVVDFNNDGFPDVISLEMLPENNLRKKRMLSGNEYYNYINNQQYSYNHQYVRNVLQLSSGPTPNGHPVFTDQAFMSGIYQTDWSWCPLAADFDNDGYKDLIITNGLPKDVTDLDYIAYESGQTAGAQSYTLEMTDRLPVVKLANYSFKNIDGSRFKNTSKKWGIDQKSFSNGGVYADLDNDGDLDVLVNNINDTAFVYENTLNVPDRHVSVSIKGPAKNPDGYGASIKVYSNGKMQYFEHYPIRGYLSTNDSRIHLGIGNAAQVDSLRVQWPDGKSQLLSNIVENQISVNYSNATSVKESKPSFDNSIFSDASSEHQLVYTPKETDFSDFNIQPTIPHKLSQYGPGIAVGDIDGNGHDDLYISGSSDNPGVFFMQNSDGTFKKDANRFSQKEDILYEDMGVLFFDADNDNDLDLYLVSGSYEIPARHEISNDRFFLNDGKGYFTRANNLPKDFTNGSCVKAADFDGDGDLDLFVGGRVVSAAYPQAPESFLFRNDNGQFVDVTETYSPKLKRIGMVTDALWSDFDMDGKPDLILAGEWMPITFFKNTGDSLVEIKTGVENRKGWWNSLVAGDFDNDGDMDYVAGNLGLNTNYEATPEEPMTIIAKDMDKNGSFDGTVFCYMMGDDGIRKPYPIPSRDDLVGQVVSMRKKFPTYTSYGMADMDQLWTEAQKEGAIILEANEMRTSFIENKGNGQFTMSPLPNEAQAAPIYGMMAEDINEDGYLDILMVGNDYGMDPYSGRHDAFNGLCLLGSKNSGFQPMQLQNSGFYVEGDAKGLARVHIADQKDLYIATQNQDELIVLQKDSNKTKKWVHIQPDDFSADIWFKDGRRRRVEFQYGSSYLSQSSRTLPLEEGATKITITNFKGEKREAL</sequence>
<evidence type="ECO:0000313" key="5">
    <source>
        <dbReference type="Proteomes" id="UP000276309"/>
    </source>
</evidence>
<evidence type="ECO:0000256" key="2">
    <source>
        <dbReference type="SAM" id="Phobius"/>
    </source>
</evidence>
<keyword evidence="2" id="KW-1133">Transmembrane helix</keyword>
<gene>
    <name evidence="4" type="ORF">D1013_04200</name>
</gene>
<evidence type="ECO:0000259" key="3">
    <source>
        <dbReference type="Pfam" id="PF07593"/>
    </source>
</evidence>
<name>A0A3G2L2Z5_9FLAO</name>
<dbReference type="PANTHER" id="PTHR16026:SF0">
    <property type="entry name" value="CARTILAGE ACIDIC PROTEIN 1"/>
    <property type="match status" value="1"/>
</dbReference>
<dbReference type="InterPro" id="IPR028994">
    <property type="entry name" value="Integrin_alpha_N"/>
</dbReference>
<dbReference type="Pfam" id="PF13517">
    <property type="entry name" value="FG-GAP_3"/>
    <property type="match status" value="5"/>
</dbReference>
<dbReference type="Gene3D" id="2.130.10.130">
    <property type="entry name" value="Integrin alpha, N-terminal"/>
    <property type="match status" value="3"/>
</dbReference>
<dbReference type="InterPro" id="IPR011519">
    <property type="entry name" value="UnbV_ASPIC"/>
</dbReference>
<dbReference type="InterPro" id="IPR013517">
    <property type="entry name" value="FG-GAP"/>
</dbReference>
<dbReference type="SUPFAM" id="SSF69318">
    <property type="entry name" value="Integrin alpha N-terminal domain"/>
    <property type="match status" value="3"/>
</dbReference>
<feature type="transmembrane region" description="Helical" evidence="2">
    <location>
        <begin position="38"/>
        <end position="54"/>
    </location>
</feature>
<proteinExistence type="predicted"/>
<dbReference type="OrthoDB" id="9816120at2"/>
<dbReference type="PANTHER" id="PTHR16026">
    <property type="entry name" value="CARTILAGE ACIDIC PROTEIN 1"/>
    <property type="match status" value="1"/>
</dbReference>
<organism evidence="4 5">
    <name type="scientific">Euzebyella marina</name>
    <dbReference type="NCBI Taxonomy" id="1761453"/>
    <lineage>
        <taxon>Bacteria</taxon>
        <taxon>Pseudomonadati</taxon>
        <taxon>Bacteroidota</taxon>
        <taxon>Flavobacteriia</taxon>
        <taxon>Flavobacteriales</taxon>
        <taxon>Flavobacteriaceae</taxon>
        <taxon>Euzebyella</taxon>
    </lineage>
</organism>
<dbReference type="InterPro" id="IPR027039">
    <property type="entry name" value="Crtac1"/>
</dbReference>
<dbReference type="Pfam" id="PF07593">
    <property type="entry name" value="UnbV_ASPIC"/>
    <property type="match status" value="1"/>
</dbReference>
<dbReference type="KEGG" id="emar:D1013_04200"/>
<dbReference type="AlphaFoldDB" id="A0A3G2L2Z5"/>
<dbReference type="Proteomes" id="UP000276309">
    <property type="component" value="Chromosome"/>
</dbReference>
<keyword evidence="5" id="KW-1185">Reference proteome</keyword>
<dbReference type="EMBL" id="CP032050">
    <property type="protein sequence ID" value="AYN66640.1"/>
    <property type="molecule type" value="Genomic_DNA"/>
</dbReference>
<accession>A0A3G2L2Z5</accession>
<reference evidence="4 5" key="1">
    <citation type="submission" date="2018-08" db="EMBL/GenBank/DDBJ databases">
        <title>The reduced genetic potential of extracellular carbohydrate catabolism in Euzebyella marina RN62, a Flavobacteriia bacterium isolated from the hadal water.</title>
        <authorList>
            <person name="Xue C."/>
        </authorList>
    </citation>
    <scope>NUCLEOTIDE SEQUENCE [LARGE SCALE GENOMIC DNA]</scope>
    <source>
        <strain evidence="4 5">RN62</strain>
    </source>
</reference>
<keyword evidence="1" id="KW-0732">Signal</keyword>
<keyword evidence="2" id="KW-0472">Membrane</keyword>
<evidence type="ECO:0000313" key="4">
    <source>
        <dbReference type="EMBL" id="AYN66640.1"/>
    </source>
</evidence>
<feature type="domain" description="ASPIC/UnbV" evidence="3">
    <location>
        <begin position="557"/>
        <end position="621"/>
    </location>
</feature>
<protein>
    <submittedName>
        <fullName evidence="4">RNA-binding protein</fullName>
    </submittedName>
</protein>